<evidence type="ECO:0000313" key="2">
    <source>
        <dbReference type="Proteomes" id="UP001265746"/>
    </source>
</evidence>
<name>A0AAD9W9I5_PHOAM</name>
<dbReference type="AlphaFoldDB" id="A0AAD9W9I5"/>
<gene>
    <name evidence="1" type="ORF">N8I77_002776</name>
</gene>
<accession>A0AAD9W9I5</accession>
<protein>
    <submittedName>
        <fullName evidence="1">Uncharacterized protein</fullName>
    </submittedName>
</protein>
<proteinExistence type="predicted"/>
<dbReference type="Pfam" id="PF12311">
    <property type="entry name" value="DUF3632"/>
    <property type="match status" value="1"/>
</dbReference>
<organism evidence="1 2">
    <name type="scientific">Phomopsis amygdali</name>
    <name type="common">Fusicoccum amygdali</name>
    <dbReference type="NCBI Taxonomy" id="1214568"/>
    <lineage>
        <taxon>Eukaryota</taxon>
        <taxon>Fungi</taxon>
        <taxon>Dikarya</taxon>
        <taxon>Ascomycota</taxon>
        <taxon>Pezizomycotina</taxon>
        <taxon>Sordariomycetes</taxon>
        <taxon>Sordariomycetidae</taxon>
        <taxon>Diaporthales</taxon>
        <taxon>Diaporthaceae</taxon>
        <taxon>Diaporthe</taxon>
    </lineage>
</organism>
<dbReference type="EMBL" id="JAUJFL010000001">
    <property type="protein sequence ID" value="KAK2616067.1"/>
    <property type="molecule type" value="Genomic_DNA"/>
</dbReference>
<sequence>MQDAFETEPQGQLHKYHVMAATQWILSDGQDIFKYMANPLPISNNNATIWRLGDRYHYLSSVAVVSLRRWQLWREGFKVTAIIEGGEGSHESRDLAGRATSLMDVIEKSLSF</sequence>
<dbReference type="Proteomes" id="UP001265746">
    <property type="component" value="Unassembled WGS sequence"/>
</dbReference>
<evidence type="ECO:0000313" key="1">
    <source>
        <dbReference type="EMBL" id="KAK2616067.1"/>
    </source>
</evidence>
<dbReference type="InterPro" id="IPR022085">
    <property type="entry name" value="OpdG"/>
</dbReference>
<keyword evidence="2" id="KW-1185">Reference proteome</keyword>
<comment type="caution">
    <text evidence="1">The sequence shown here is derived from an EMBL/GenBank/DDBJ whole genome shotgun (WGS) entry which is preliminary data.</text>
</comment>
<reference evidence="1" key="1">
    <citation type="submission" date="2023-06" db="EMBL/GenBank/DDBJ databases">
        <authorList>
            <person name="Noh H."/>
        </authorList>
    </citation>
    <scope>NUCLEOTIDE SEQUENCE</scope>
    <source>
        <strain evidence="1">DUCC20226</strain>
    </source>
</reference>